<keyword evidence="2" id="KW-1185">Reference proteome</keyword>
<name>A0ACB5QUS2_9BURK</name>
<dbReference type="EMBL" id="BPUR01000009">
    <property type="protein sequence ID" value="GJH18469.1"/>
    <property type="molecule type" value="Genomic_DNA"/>
</dbReference>
<evidence type="ECO:0000313" key="1">
    <source>
        <dbReference type="EMBL" id="GJH18469.1"/>
    </source>
</evidence>
<reference evidence="1" key="1">
    <citation type="submission" date="2021-09" db="EMBL/GenBank/DDBJ databases">
        <title>Isolation and characterization of 3-chlorobenzoate degrading bacteria from soils in Shizuoka.</title>
        <authorList>
            <person name="Ifat A."/>
            <person name="Ogawa N."/>
            <person name="Kimbara K."/>
            <person name="Moriuchi R."/>
            <person name="Dohra H."/>
            <person name="Shintani M."/>
        </authorList>
    </citation>
    <scope>NUCLEOTIDE SEQUENCE</scope>
    <source>
        <strain evidence="1">19CS2-2</strain>
    </source>
</reference>
<proteinExistence type="predicted"/>
<sequence>MSTIAQELRELFTKINIYVGRELLSFDTLTDAKSLDPVQSSVCLLIRGIIESGIKSERDLTAISIPWAYHSPTHHDYDSFVKRVREDGLPNVFVPLSIFAYRGICYSGFANGLSQRTDLPAVYVASPGRMNVLAQLLDARDVASLRYPLVAYRDLVSILRLPNNGYVFDHIRALPASQLSELTREVATKTPRDSLKFVLGLRNSSEGITLRKQWAERIWARGLSASTGSEAAISVKDSNIGGSLTQIQIFGAALD</sequence>
<evidence type="ECO:0000313" key="2">
    <source>
        <dbReference type="Proteomes" id="UP001055013"/>
    </source>
</evidence>
<organism evidence="1 2">
    <name type="scientific">Caballeronia novacaledonica</name>
    <dbReference type="NCBI Taxonomy" id="1544861"/>
    <lineage>
        <taxon>Bacteria</taxon>
        <taxon>Pseudomonadati</taxon>
        <taxon>Pseudomonadota</taxon>
        <taxon>Betaproteobacteria</taxon>
        <taxon>Burkholderiales</taxon>
        <taxon>Burkholderiaceae</taxon>
        <taxon>Caballeronia</taxon>
    </lineage>
</organism>
<gene>
    <name evidence="1" type="ORF">CBA19CS22_18025</name>
</gene>
<protein>
    <submittedName>
        <fullName evidence="1">Uncharacterized protein</fullName>
    </submittedName>
</protein>
<accession>A0ACB5QUS2</accession>
<comment type="caution">
    <text evidence="1">The sequence shown here is derived from an EMBL/GenBank/DDBJ whole genome shotgun (WGS) entry which is preliminary data.</text>
</comment>
<dbReference type="Proteomes" id="UP001055013">
    <property type="component" value="Unassembled WGS sequence"/>
</dbReference>